<evidence type="ECO:0000256" key="6">
    <source>
        <dbReference type="ARBA" id="ARBA00023027"/>
    </source>
</evidence>
<dbReference type="SUPFAM" id="SSF50129">
    <property type="entry name" value="GroES-like"/>
    <property type="match status" value="2"/>
</dbReference>
<dbReference type="Proteomes" id="UP000241394">
    <property type="component" value="Chromosome LG18"/>
</dbReference>
<keyword evidence="4 8" id="KW-0862">Zinc</keyword>
<dbReference type="InterPro" id="IPR013154">
    <property type="entry name" value="ADH-like_N"/>
</dbReference>
<keyword evidence="5" id="KW-0560">Oxidoreductase</keyword>
<evidence type="ECO:0000313" key="11">
    <source>
        <dbReference type="EMBL" id="PSS04582.1"/>
    </source>
</evidence>
<dbReference type="InterPro" id="IPR036291">
    <property type="entry name" value="NAD(P)-bd_dom_sf"/>
</dbReference>
<dbReference type="PANTHER" id="PTHR43880:SF38">
    <property type="entry name" value="ALCOHOL DEHYDROGENASE-RELATED"/>
    <property type="match status" value="1"/>
</dbReference>
<evidence type="ECO:0000256" key="4">
    <source>
        <dbReference type="ARBA" id="ARBA00022833"/>
    </source>
</evidence>
<keyword evidence="3 8" id="KW-0479">Metal-binding</keyword>
<dbReference type="SUPFAM" id="SSF51735">
    <property type="entry name" value="NAD(P)-binding Rossmann-fold domains"/>
    <property type="match status" value="1"/>
</dbReference>
<dbReference type="PROSITE" id="PS00059">
    <property type="entry name" value="ADH_ZINC"/>
    <property type="match status" value="1"/>
</dbReference>
<dbReference type="GO" id="GO:0051903">
    <property type="term" value="F:S-(hydroxymethyl)glutathione dehydrogenase [NAD(P)+] activity"/>
    <property type="evidence" value="ECO:0007669"/>
    <property type="project" value="TreeGrafter"/>
</dbReference>
<reference evidence="12" key="2">
    <citation type="journal article" date="2018" name="BMC Genomics">
        <title>A manually annotated Actinidia chinensis var. chinensis (kiwifruit) genome highlights the challenges associated with draft genomes and gene prediction in plants.</title>
        <authorList>
            <person name="Pilkington S.M."/>
            <person name="Crowhurst R."/>
            <person name="Hilario E."/>
            <person name="Nardozza S."/>
            <person name="Fraser L."/>
            <person name="Peng Y."/>
            <person name="Gunaseelan K."/>
            <person name="Simpson R."/>
            <person name="Tahir J."/>
            <person name="Deroles S.C."/>
            <person name="Templeton K."/>
            <person name="Luo Z."/>
            <person name="Davy M."/>
            <person name="Cheng C."/>
            <person name="McNeilage M."/>
            <person name="Scaglione D."/>
            <person name="Liu Y."/>
            <person name="Zhang Q."/>
            <person name="Datson P."/>
            <person name="De Silva N."/>
            <person name="Gardiner S.E."/>
            <person name="Bassett H."/>
            <person name="Chagne D."/>
            <person name="McCallum J."/>
            <person name="Dzierzon H."/>
            <person name="Deng C."/>
            <person name="Wang Y.Y."/>
            <person name="Barron L."/>
            <person name="Manako K."/>
            <person name="Bowen J."/>
            <person name="Foster T.M."/>
            <person name="Erridge Z.A."/>
            <person name="Tiffin H."/>
            <person name="Waite C.N."/>
            <person name="Davies K.M."/>
            <person name="Grierson E.P."/>
            <person name="Laing W.A."/>
            <person name="Kirk R."/>
            <person name="Chen X."/>
            <person name="Wood M."/>
            <person name="Montefiori M."/>
            <person name="Brummell D.A."/>
            <person name="Schwinn K.E."/>
            <person name="Catanach A."/>
            <person name="Fullerton C."/>
            <person name="Li D."/>
            <person name="Meiyalaghan S."/>
            <person name="Nieuwenhuizen N."/>
            <person name="Read N."/>
            <person name="Prakash R."/>
            <person name="Hunter D."/>
            <person name="Zhang H."/>
            <person name="McKenzie M."/>
            <person name="Knabel M."/>
            <person name="Harris A."/>
            <person name="Allan A.C."/>
            <person name="Gleave A."/>
            <person name="Chen A."/>
            <person name="Janssen B.J."/>
            <person name="Plunkett B."/>
            <person name="Ampomah-Dwamena C."/>
            <person name="Voogd C."/>
            <person name="Leif D."/>
            <person name="Lafferty D."/>
            <person name="Souleyre E.J.F."/>
            <person name="Varkonyi-Gasic E."/>
            <person name="Gambi F."/>
            <person name="Hanley J."/>
            <person name="Yao J.L."/>
            <person name="Cheung J."/>
            <person name="David K.M."/>
            <person name="Warren B."/>
            <person name="Marsh K."/>
            <person name="Snowden K.C."/>
            <person name="Lin-Wang K."/>
            <person name="Brian L."/>
            <person name="Martinez-Sanchez M."/>
            <person name="Wang M."/>
            <person name="Ileperuma N."/>
            <person name="Macnee N."/>
            <person name="Campin R."/>
            <person name="McAtee P."/>
            <person name="Drummond R.S.M."/>
            <person name="Espley R.V."/>
            <person name="Ireland H.S."/>
            <person name="Wu R."/>
            <person name="Atkinson R.G."/>
            <person name="Karunairetnam S."/>
            <person name="Bulley S."/>
            <person name="Chunkath S."/>
            <person name="Hanley Z."/>
            <person name="Storey R."/>
            <person name="Thrimawithana A.H."/>
            <person name="Thomson S."/>
            <person name="David C."/>
            <person name="Testolin R."/>
            <person name="Huang H."/>
            <person name="Hellens R.P."/>
            <person name="Schaffer R.J."/>
        </authorList>
    </citation>
    <scope>NUCLEOTIDE SEQUENCE [LARGE SCALE GENOMIC DNA]</scope>
    <source>
        <strain evidence="12">cv. Red5</strain>
    </source>
</reference>
<protein>
    <submittedName>
        <fullName evidence="11">Alcohol dehydrogenase-like</fullName>
    </submittedName>
</protein>
<comment type="cofactor">
    <cofactor evidence="1 8">
        <name>Zn(2+)</name>
        <dbReference type="ChEBI" id="CHEBI:29105"/>
    </cofactor>
</comment>
<dbReference type="STRING" id="1590841.A0A2R6Q9K2"/>
<keyword evidence="12" id="KW-1185">Reference proteome</keyword>
<dbReference type="FunFam" id="3.40.50.720:FF:000003">
    <property type="entry name" value="S-(hydroxymethyl)glutathione dehydrogenase"/>
    <property type="match status" value="1"/>
</dbReference>
<dbReference type="InterPro" id="IPR002328">
    <property type="entry name" value="ADH_Zn_CS"/>
</dbReference>
<comment type="caution">
    <text evidence="11">The sequence shown here is derived from an EMBL/GenBank/DDBJ whole genome shotgun (WGS) entry which is preliminary data.</text>
</comment>
<dbReference type="AlphaFoldDB" id="A0A2R6Q9K2"/>
<gene>
    <name evidence="11" type="ORF">CEY00_Acc20438</name>
</gene>
<evidence type="ECO:0000256" key="8">
    <source>
        <dbReference type="RuleBase" id="RU361277"/>
    </source>
</evidence>
<dbReference type="Pfam" id="PF08240">
    <property type="entry name" value="ADH_N"/>
    <property type="match status" value="1"/>
</dbReference>
<proteinExistence type="inferred from homology"/>
<evidence type="ECO:0000256" key="7">
    <source>
        <dbReference type="ARBA" id="ARBA00060764"/>
    </source>
</evidence>
<reference evidence="11 12" key="1">
    <citation type="submission" date="2017-07" db="EMBL/GenBank/DDBJ databases">
        <title>An improved, manually edited Actinidia chinensis var. chinensis (kiwifruit) genome highlights the challenges associated with draft genomes and gene prediction in plants.</title>
        <authorList>
            <person name="Pilkington S."/>
            <person name="Crowhurst R."/>
            <person name="Hilario E."/>
            <person name="Nardozza S."/>
            <person name="Fraser L."/>
            <person name="Peng Y."/>
            <person name="Gunaseelan K."/>
            <person name="Simpson R."/>
            <person name="Tahir J."/>
            <person name="Deroles S."/>
            <person name="Templeton K."/>
            <person name="Luo Z."/>
            <person name="Davy M."/>
            <person name="Cheng C."/>
            <person name="Mcneilage M."/>
            <person name="Scaglione D."/>
            <person name="Liu Y."/>
            <person name="Zhang Q."/>
            <person name="Datson P."/>
            <person name="De Silva N."/>
            <person name="Gardiner S."/>
            <person name="Bassett H."/>
            <person name="Chagne D."/>
            <person name="Mccallum J."/>
            <person name="Dzierzon H."/>
            <person name="Deng C."/>
            <person name="Wang Y.-Y."/>
            <person name="Barron N."/>
            <person name="Manako K."/>
            <person name="Bowen J."/>
            <person name="Foster T."/>
            <person name="Erridge Z."/>
            <person name="Tiffin H."/>
            <person name="Waite C."/>
            <person name="Davies K."/>
            <person name="Grierson E."/>
            <person name="Laing W."/>
            <person name="Kirk R."/>
            <person name="Chen X."/>
            <person name="Wood M."/>
            <person name="Montefiori M."/>
            <person name="Brummell D."/>
            <person name="Schwinn K."/>
            <person name="Catanach A."/>
            <person name="Fullerton C."/>
            <person name="Li D."/>
            <person name="Meiyalaghan S."/>
            <person name="Nieuwenhuizen N."/>
            <person name="Read N."/>
            <person name="Prakash R."/>
            <person name="Hunter D."/>
            <person name="Zhang H."/>
            <person name="Mckenzie M."/>
            <person name="Knabel M."/>
            <person name="Harris A."/>
            <person name="Allan A."/>
            <person name="Chen A."/>
            <person name="Janssen B."/>
            <person name="Plunkett B."/>
            <person name="Dwamena C."/>
            <person name="Voogd C."/>
            <person name="Leif D."/>
            <person name="Lafferty D."/>
            <person name="Souleyre E."/>
            <person name="Varkonyi-Gasic E."/>
            <person name="Gambi F."/>
            <person name="Hanley J."/>
            <person name="Yao J.-L."/>
            <person name="Cheung J."/>
            <person name="David K."/>
            <person name="Warren B."/>
            <person name="Marsh K."/>
            <person name="Snowden K."/>
            <person name="Lin-Wang K."/>
            <person name="Brian L."/>
            <person name="Martinez-Sanchez M."/>
            <person name="Wang M."/>
            <person name="Ileperuma N."/>
            <person name="Macnee N."/>
            <person name="Campin R."/>
            <person name="Mcatee P."/>
            <person name="Drummond R."/>
            <person name="Espley R."/>
            <person name="Ireland H."/>
            <person name="Wu R."/>
            <person name="Atkinson R."/>
            <person name="Karunairetnam S."/>
            <person name="Bulley S."/>
            <person name="Chunkath S."/>
            <person name="Hanley Z."/>
            <person name="Storey R."/>
            <person name="Thrimawithana A."/>
            <person name="Thomson S."/>
            <person name="David C."/>
            <person name="Testolin R."/>
        </authorList>
    </citation>
    <scope>NUCLEOTIDE SEQUENCE [LARGE SCALE GENOMIC DNA]</scope>
    <source>
        <strain evidence="12">cv. Red5</strain>
        <tissue evidence="11">Young leaf</tissue>
    </source>
</reference>
<dbReference type="EMBL" id="NKQK01000018">
    <property type="protein sequence ID" value="PSS04582.1"/>
    <property type="molecule type" value="Genomic_DNA"/>
</dbReference>
<dbReference type="InterPro" id="IPR011032">
    <property type="entry name" value="GroES-like_sf"/>
</dbReference>
<evidence type="ECO:0000256" key="3">
    <source>
        <dbReference type="ARBA" id="ARBA00022723"/>
    </source>
</evidence>
<dbReference type="CDD" id="cd08277">
    <property type="entry name" value="liver_alcohol_DH_like"/>
    <property type="match status" value="1"/>
</dbReference>
<feature type="domain" description="Alcohol dehydrogenase-like N-terminal" evidence="10">
    <location>
        <begin position="35"/>
        <end position="169"/>
    </location>
</feature>
<evidence type="ECO:0000256" key="5">
    <source>
        <dbReference type="ARBA" id="ARBA00023002"/>
    </source>
</evidence>
<dbReference type="GO" id="GO:0046294">
    <property type="term" value="P:formaldehyde catabolic process"/>
    <property type="evidence" value="ECO:0007669"/>
    <property type="project" value="TreeGrafter"/>
</dbReference>
<dbReference type="InterPro" id="IPR013149">
    <property type="entry name" value="ADH-like_C"/>
</dbReference>
<dbReference type="FunFam" id="3.90.180.10:FF:000067">
    <property type="entry name" value="alcohol dehydrogenase 1-like isoform X1"/>
    <property type="match status" value="1"/>
</dbReference>
<dbReference type="OMA" id="PTHVAEC"/>
<accession>A0A2R6Q9K2</accession>
<sequence>MCEPTSKIITCKAAVSWGVGEAVKVEKIQVDPPKSSEVRIKMLCASLCHTDILSCNGFLVPLFPRIPGHEGVGMVESVGEGVTELKAGDVVMPTYVGECGKCDNCRSGKTNLCHTYPLPFSGLMPDGTSRMSINVDGEGGGERTNIYHLFTCATLSEYTVIDVNYVVKLDPGIPLQHASFLSCGYSTGFGSAWKEASVHEGSTVAVLGLGAVGLGAIEGARTQGAARIIGVDINVKKCEKGKVFGMTDFINPKDTNKPISELVKERAGGLGADYCFECTGIPAFVNEAIESTKVGIGTAVLIGGGNKTSGEINFLPLLCGRTLKGTIYGGIKTKSDLPILFDKCLKKELHLDELWTHEVCLDEINKAFELMKETDCLKVVIKFPSPNH</sequence>
<comment type="subunit">
    <text evidence="2">Homodimer.</text>
</comment>
<dbReference type="InParanoid" id="A0A2R6Q9K2"/>
<keyword evidence="6" id="KW-0520">NAD</keyword>
<dbReference type="GO" id="GO:0008270">
    <property type="term" value="F:zinc ion binding"/>
    <property type="evidence" value="ECO:0007669"/>
    <property type="project" value="InterPro"/>
</dbReference>
<evidence type="ECO:0000256" key="2">
    <source>
        <dbReference type="ARBA" id="ARBA00011738"/>
    </source>
</evidence>
<comment type="similarity">
    <text evidence="7">Belongs to the zinc-containing alcohol dehydrogenase family. Class-IV subfamily.</text>
</comment>
<evidence type="ECO:0000259" key="9">
    <source>
        <dbReference type="Pfam" id="PF00107"/>
    </source>
</evidence>
<feature type="domain" description="Alcohol dehydrogenase-like C-terminal" evidence="9">
    <location>
        <begin position="211"/>
        <end position="335"/>
    </location>
</feature>
<dbReference type="Gene3D" id="3.90.180.10">
    <property type="entry name" value="Medium-chain alcohol dehydrogenases, catalytic domain"/>
    <property type="match status" value="1"/>
</dbReference>
<dbReference type="Pfam" id="PF00107">
    <property type="entry name" value="ADH_zinc_N"/>
    <property type="match status" value="1"/>
</dbReference>
<evidence type="ECO:0000313" key="12">
    <source>
        <dbReference type="Proteomes" id="UP000241394"/>
    </source>
</evidence>
<dbReference type="Gene3D" id="3.40.50.720">
    <property type="entry name" value="NAD(P)-binding Rossmann-like Domain"/>
    <property type="match status" value="1"/>
</dbReference>
<dbReference type="Gramene" id="PSS04582">
    <property type="protein sequence ID" value="PSS04582"/>
    <property type="gene ID" value="CEY00_Acc20438"/>
</dbReference>
<evidence type="ECO:0000256" key="1">
    <source>
        <dbReference type="ARBA" id="ARBA00001947"/>
    </source>
</evidence>
<dbReference type="GO" id="GO:0005829">
    <property type="term" value="C:cytosol"/>
    <property type="evidence" value="ECO:0007669"/>
    <property type="project" value="TreeGrafter"/>
</dbReference>
<dbReference type="PANTHER" id="PTHR43880">
    <property type="entry name" value="ALCOHOL DEHYDROGENASE"/>
    <property type="match status" value="1"/>
</dbReference>
<organism evidence="11 12">
    <name type="scientific">Actinidia chinensis var. chinensis</name>
    <name type="common">Chinese soft-hair kiwi</name>
    <dbReference type="NCBI Taxonomy" id="1590841"/>
    <lineage>
        <taxon>Eukaryota</taxon>
        <taxon>Viridiplantae</taxon>
        <taxon>Streptophyta</taxon>
        <taxon>Embryophyta</taxon>
        <taxon>Tracheophyta</taxon>
        <taxon>Spermatophyta</taxon>
        <taxon>Magnoliopsida</taxon>
        <taxon>eudicotyledons</taxon>
        <taxon>Gunneridae</taxon>
        <taxon>Pentapetalae</taxon>
        <taxon>asterids</taxon>
        <taxon>Ericales</taxon>
        <taxon>Actinidiaceae</taxon>
        <taxon>Actinidia</taxon>
    </lineage>
</organism>
<name>A0A2R6Q9K2_ACTCC</name>
<evidence type="ECO:0000259" key="10">
    <source>
        <dbReference type="Pfam" id="PF08240"/>
    </source>
</evidence>
<dbReference type="OrthoDB" id="417550at2759"/>